<dbReference type="InterPro" id="IPR036524">
    <property type="entry name" value="Frataxin/CyaY_sf"/>
</dbReference>
<dbReference type="PANTHER" id="PTHR16821:SF2">
    <property type="entry name" value="FRATAXIN, MITOCHONDRIAL"/>
    <property type="match status" value="1"/>
</dbReference>
<proteinExistence type="inferred from homology"/>
<dbReference type="InterPro" id="IPR047584">
    <property type="entry name" value="CyaY"/>
</dbReference>
<evidence type="ECO:0000256" key="2">
    <source>
        <dbReference type="ARBA" id="ARBA00022723"/>
    </source>
</evidence>
<dbReference type="SUPFAM" id="SSF55387">
    <property type="entry name" value="Frataxin/Nqo15-like"/>
    <property type="match status" value="1"/>
</dbReference>
<evidence type="ECO:0000256" key="3">
    <source>
        <dbReference type="ARBA" id="ARBA00023004"/>
    </source>
</evidence>
<dbReference type="PROSITE" id="PS01344">
    <property type="entry name" value="FRATAXIN_1"/>
    <property type="match status" value="1"/>
</dbReference>
<evidence type="ECO:0000256" key="1">
    <source>
        <dbReference type="ARBA" id="ARBA00008183"/>
    </source>
</evidence>
<comment type="function">
    <text evidence="4">Involved in iron-sulfur (Fe-S) cluster assembly. May act as a regulator of Fe-S biogenesis.</text>
</comment>
<dbReference type="RefSeq" id="WP_072429243.1">
    <property type="nucleotide sequence ID" value="NZ_FPKR01000011.1"/>
</dbReference>
<dbReference type="PANTHER" id="PTHR16821">
    <property type="entry name" value="FRATAXIN"/>
    <property type="match status" value="1"/>
</dbReference>
<evidence type="ECO:0000256" key="4">
    <source>
        <dbReference type="HAMAP-Rule" id="MF_00142"/>
    </source>
</evidence>
<evidence type="ECO:0000313" key="5">
    <source>
        <dbReference type="EMBL" id="SFZ78030.1"/>
    </source>
</evidence>
<sequence length="103" mass="11874">MNESEFLSLSDRVFDQIEQALDADEFDVDLNRNGNVLEIEFDTGSKMVVNRHAANQEIWLAARSGGFHYRLQEGRWQSTRDQGELFSQLAELITQQTGHTPRF</sequence>
<dbReference type="Proteomes" id="UP000186513">
    <property type="component" value="Unassembled WGS sequence"/>
</dbReference>
<dbReference type="InterPro" id="IPR002908">
    <property type="entry name" value="Frataxin/CyaY"/>
</dbReference>
<dbReference type="AlphaFoldDB" id="A0A1K2HML5"/>
<dbReference type="SMART" id="SM01219">
    <property type="entry name" value="Frataxin_Cyay"/>
    <property type="match status" value="1"/>
</dbReference>
<dbReference type="OrthoDB" id="285675at2"/>
<keyword evidence="2 4" id="KW-0479">Metal-binding</keyword>
<dbReference type="GO" id="GO:0016226">
    <property type="term" value="P:iron-sulfur cluster assembly"/>
    <property type="evidence" value="ECO:0007669"/>
    <property type="project" value="UniProtKB-UniRule"/>
</dbReference>
<accession>A0A1K2HML5</accession>
<gene>
    <name evidence="4" type="primary">cyaY</name>
    <name evidence="5" type="ORF">SAMN02745887_02738</name>
</gene>
<dbReference type="GO" id="GO:0008199">
    <property type="term" value="F:ferric iron binding"/>
    <property type="evidence" value="ECO:0007669"/>
    <property type="project" value="InterPro"/>
</dbReference>
<protein>
    <recommendedName>
        <fullName evidence="4">Iron-sulfur cluster assembly protein CyaY</fullName>
    </recommendedName>
</protein>
<keyword evidence="6" id="KW-1185">Reference proteome</keyword>
<dbReference type="STRING" id="1121279.SAMN02745887_02738"/>
<comment type="similarity">
    <text evidence="1 4">Belongs to the frataxin family.</text>
</comment>
<reference evidence="5 6" key="1">
    <citation type="submission" date="2016-11" db="EMBL/GenBank/DDBJ databases">
        <authorList>
            <person name="Jaros S."/>
            <person name="Januszkiewicz K."/>
            <person name="Wedrychowicz H."/>
        </authorList>
    </citation>
    <scope>NUCLEOTIDE SEQUENCE [LARGE SCALE GENOMIC DNA]</scope>
    <source>
        <strain evidence="5 6">DSM 18899</strain>
    </source>
</reference>
<organism evidence="5 6">
    <name type="scientific">Chitinimonas taiwanensis DSM 18899</name>
    <dbReference type="NCBI Taxonomy" id="1121279"/>
    <lineage>
        <taxon>Bacteria</taxon>
        <taxon>Pseudomonadati</taxon>
        <taxon>Pseudomonadota</taxon>
        <taxon>Betaproteobacteria</taxon>
        <taxon>Neisseriales</taxon>
        <taxon>Chitinibacteraceae</taxon>
        <taxon>Chitinimonas</taxon>
    </lineage>
</organism>
<dbReference type="HAMAP" id="MF_00142">
    <property type="entry name" value="CyaY"/>
    <property type="match status" value="1"/>
</dbReference>
<dbReference type="EMBL" id="FPKR01000011">
    <property type="protein sequence ID" value="SFZ78030.1"/>
    <property type="molecule type" value="Genomic_DNA"/>
</dbReference>
<dbReference type="Gene3D" id="3.30.920.10">
    <property type="entry name" value="Frataxin/CyaY"/>
    <property type="match status" value="1"/>
</dbReference>
<evidence type="ECO:0000313" key="6">
    <source>
        <dbReference type="Proteomes" id="UP000186513"/>
    </source>
</evidence>
<dbReference type="NCBIfam" id="TIGR03421">
    <property type="entry name" value="FeS_CyaY"/>
    <property type="match status" value="1"/>
</dbReference>
<dbReference type="InterPro" id="IPR020895">
    <property type="entry name" value="Frataxin_CS"/>
</dbReference>
<name>A0A1K2HML5_9NEIS</name>
<dbReference type="Pfam" id="PF01491">
    <property type="entry name" value="Frataxin_Cyay"/>
    <property type="match status" value="1"/>
</dbReference>
<keyword evidence="3 4" id="KW-0408">Iron</keyword>
<dbReference type="PROSITE" id="PS50810">
    <property type="entry name" value="FRATAXIN_2"/>
    <property type="match status" value="1"/>
</dbReference>
<dbReference type="GO" id="GO:0005737">
    <property type="term" value="C:cytoplasm"/>
    <property type="evidence" value="ECO:0007669"/>
    <property type="project" value="UniProtKB-ARBA"/>
</dbReference>